<accession>A0AAE9Y545</accession>
<dbReference type="Gene3D" id="3.40.50.150">
    <property type="entry name" value="Vaccinia Virus protein VP39"/>
    <property type="match status" value="1"/>
</dbReference>
<gene>
    <name evidence="4" type="ORF">PO878_13390</name>
</gene>
<evidence type="ECO:0000256" key="1">
    <source>
        <dbReference type="ARBA" id="ARBA00022603"/>
    </source>
</evidence>
<dbReference type="SUPFAM" id="SSF53335">
    <property type="entry name" value="S-adenosyl-L-methionine-dependent methyltransferases"/>
    <property type="match status" value="1"/>
</dbReference>
<dbReference type="Pfam" id="PF13649">
    <property type="entry name" value="Methyltransf_25"/>
    <property type="match status" value="1"/>
</dbReference>
<dbReference type="PANTHER" id="PTHR43861:SF1">
    <property type="entry name" value="TRANS-ACONITATE 2-METHYLTRANSFERASE"/>
    <property type="match status" value="1"/>
</dbReference>
<dbReference type="InterPro" id="IPR029063">
    <property type="entry name" value="SAM-dependent_MTases_sf"/>
</dbReference>
<dbReference type="KEGG" id="ima:PO878_13390"/>
<keyword evidence="1 4" id="KW-0489">Methyltransferase</keyword>
<evidence type="ECO:0000256" key="2">
    <source>
        <dbReference type="ARBA" id="ARBA00022679"/>
    </source>
</evidence>
<dbReference type="CDD" id="cd02440">
    <property type="entry name" value="AdoMet_MTases"/>
    <property type="match status" value="1"/>
</dbReference>
<keyword evidence="2" id="KW-0808">Transferase</keyword>
<sequence length="305" mass="33104">MVAEGYDRVHQVYADWTAASHDGLRRRYTDLALELAPGARTALDLGCGTGRHGTARLVERGLEVTGVDISPRSIDAARAQVPDAAYVVGDMAGLELVPSSFDIVVAFYSLIHVPRELHGSVLTRIAAWLRPGGVVVATMFGGRGSAGSYDDAWLDTARMYWSGWEPEVSLGLVGAAGLQVVRSEVETVVEDGDDVQFLWVVGRRPGGAGAAQTRHTRYADCMTMLSFRVAQRDADEAQRWAEALGVDRSELLRDALRRHLDRLASEDDVDRWVASPLDDGERSLGDIAEWGPAEDWADWAADAAG</sequence>
<keyword evidence="5" id="KW-1185">Reference proteome</keyword>
<dbReference type="InterPro" id="IPR041698">
    <property type="entry name" value="Methyltransf_25"/>
</dbReference>
<dbReference type="Proteomes" id="UP001216390">
    <property type="component" value="Chromosome"/>
</dbReference>
<dbReference type="EMBL" id="CP116942">
    <property type="protein sequence ID" value="WCO65491.1"/>
    <property type="molecule type" value="Genomic_DNA"/>
</dbReference>
<evidence type="ECO:0000259" key="3">
    <source>
        <dbReference type="Pfam" id="PF13649"/>
    </source>
</evidence>
<dbReference type="GO" id="GO:0008168">
    <property type="term" value="F:methyltransferase activity"/>
    <property type="evidence" value="ECO:0007669"/>
    <property type="project" value="UniProtKB-KW"/>
</dbReference>
<organism evidence="4 5">
    <name type="scientific">Iamia majanohamensis</name>
    <dbReference type="NCBI Taxonomy" id="467976"/>
    <lineage>
        <taxon>Bacteria</taxon>
        <taxon>Bacillati</taxon>
        <taxon>Actinomycetota</taxon>
        <taxon>Acidimicrobiia</taxon>
        <taxon>Acidimicrobiales</taxon>
        <taxon>Iamiaceae</taxon>
        <taxon>Iamia</taxon>
    </lineage>
</organism>
<dbReference type="PANTHER" id="PTHR43861">
    <property type="entry name" value="TRANS-ACONITATE 2-METHYLTRANSFERASE-RELATED"/>
    <property type="match status" value="1"/>
</dbReference>
<evidence type="ECO:0000313" key="5">
    <source>
        <dbReference type="Proteomes" id="UP001216390"/>
    </source>
</evidence>
<dbReference type="AlphaFoldDB" id="A0AAE9Y545"/>
<evidence type="ECO:0000313" key="4">
    <source>
        <dbReference type="EMBL" id="WCO65491.1"/>
    </source>
</evidence>
<proteinExistence type="predicted"/>
<feature type="domain" description="Methyltransferase" evidence="3">
    <location>
        <begin position="43"/>
        <end position="133"/>
    </location>
</feature>
<reference evidence="4" key="1">
    <citation type="submission" date="2023-01" db="EMBL/GenBank/DDBJ databases">
        <title>The diversity of Class Acidimicrobiia in South China Sea sediment environments and the proposal of Iamia marina sp. nov., a novel species of the genus Iamia.</title>
        <authorList>
            <person name="He Y."/>
            <person name="Tian X."/>
        </authorList>
    </citation>
    <scope>NUCLEOTIDE SEQUENCE</scope>
    <source>
        <strain evidence="4">DSM 19957</strain>
    </source>
</reference>
<name>A0AAE9Y545_9ACTN</name>
<protein>
    <submittedName>
        <fullName evidence="4">Methyltransferase domain-containing protein</fullName>
    </submittedName>
</protein>
<dbReference type="GO" id="GO:0032259">
    <property type="term" value="P:methylation"/>
    <property type="evidence" value="ECO:0007669"/>
    <property type="project" value="UniProtKB-KW"/>
</dbReference>